<dbReference type="Proteomes" id="UP000230066">
    <property type="component" value="Unassembled WGS sequence"/>
</dbReference>
<keyword evidence="1" id="KW-0732">Signal</keyword>
<accession>A0A4E0S3U4</accession>
<reference evidence="2" key="1">
    <citation type="submission" date="2019-03" db="EMBL/GenBank/DDBJ databases">
        <title>Improved annotation for the trematode Fasciola hepatica.</title>
        <authorList>
            <person name="Choi Y.-J."/>
            <person name="Martin J."/>
            <person name="Mitreva M."/>
        </authorList>
    </citation>
    <scope>NUCLEOTIDE SEQUENCE [LARGE SCALE GENOMIC DNA]</scope>
</reference>
<evidence type="ECO:0000256" key="1">
    <source>
        <dbReference type="SAM" id="SignalP"/>
    </source>
</evidence>
<comment type="caution">
    <text evidence="2">The sequence shown here is derived from an EMBL/GenBank/DDBJ whole genome shotgun (WGS) entry which is preliminary data.</text>
</comment>
<dbReference type="AlphaFoldDB" id="A0A4E0S3U4"/>
<evidence type="ECO:0000313" key="3">
    <source>
        <dbReference type="Proteomes" id="UP000230066"/>
    </source>
</evidence>
<feature type="chain" id="PRO_5020028738" description="Secreted protein" evidence="1">
    <location>
        <begin position="20"/>
        <end position="126"/>
    </location>
</feature>
<dbReference type="EMBL" id="JXXN02000233">
    <property type="protein sequence ID" value="THD28120.1"/>
    <property type="molecule type" value="Genomic_DNA"/>
</dbReference>
<proteinExistence type="predicted"/>
<gene>
    <name evidence="2" type="ORF">D915_001046</name>
</gene>
<evidence type="ECO:0000313" key="2">
    <source>
        <dbReference type="EMBL" id="THD28120.1"/>
    </source>
</evidence>
<name>A0A4E0S3U4_FASHE</name>
<keyword evidence="3" id="KW-1185">Reference proteome</keyword>
<sequence length="126" mass="13489">MRLFALVLVCSILLTVSCAISGYRTGTTINSRGRAGTKGRNNGCATHGCRGARAGSNKNMLPCMVVQSKADKFVGNVVRNEVQDIADVYLGPEMSCDSQYGYVDKSCGIPLCCIPCPTECDYFSES</sequence>
<evidence type="ECO:0008006" key="4">
    <source>
        <dbReference type="Google" id="ProtNLM"/>
    </source>
</evidence>
<protein>
    <recommendedName>
        <fullName evidence="4">Secreted protein</fullName>
    </recommendedName>
</protein>
<organism evidence="2 3">
    <name type="scientific">Fasciola hepatica</name>
    <name type="common">Liver fluke</name>
    <dbReference type="NCBI Taxonomy" id="6192"/>
    <lineage>
        <taxon>Eukaryota</taxon>
        <taxon>Metazoa</taxon>
        <taxon>Spiralia</taxon>
        <taxon>Lophotrochozoa</taxon>
        <taxon>Platyhelminthes</taxon>
        <taxon>Trematoda</taxon>
        <taxon>Digenea</taxon>
        <taxon>Plagiorchiida</taxon>
        <taxon>Echinostomata</taxon>
        <taxon>Echinostomatoidea</taxon>
        <taxon>Fasciolidae</taxon>
        <taxon>Fasciola</taxon>
    </lineage>
</organism>
<feature type="signal peptide" evidence="1">
    <location>
        <begin position="1"/>
        <end position="19"/>
    </location>
</feature>
<dbReference type="PROSITE" id="PS51257">
    <property type="entry name" value="PROKAR_LIPOPROTEIN"/>
    <property type="match status" value="1"/>
</dbReference>